<dbReference type="InterPro" id="IPR015422">
    <property type="entry name" value="PyrdxlP-dep_Trfase_small"/>
</dbReference>
<accession>A0AA45C768</accession>
<comment type="caution">
    <text evidence="5">The sequence shown here is derived from an EMBL/GenBank/DDBJ whole genome shotgun (WGS) entry which is preliminary data.</text>
</comment>
<evidence type="ECO:0000313" key="6">
    <source>
        <dbReference type="Proteomes" id="UP000245921"/>
    </source>
</evidence>
<dbReference type="CDD" id="cd00614">
    <property type="entry name" value="CGS_like"/>
    <property type="match status" value="1"/>
</dbReference>
<reference evidence="5 6" key="1">
    <citation type="submission" date="2018-05" db="EMBL/GenBank/DDBJ databases">
        <title>Genomic Encyclopedia of Type Strains, Phase IV (KMG-IV): sequencing the most valuable type-strain genomes for metagenomic binning, comparative biology and taxonomic classification.</title>
        <authorList>
            <person name="Goeker M."/>
        </authorList>
    </citation>
    <scope>NUCLEOTIDE SEQUENCE [LARGE SCALE GENOMIC DNA]</scope>
    <source>
        <strain evidence="5 6">DSM 24906</strain>
    </source>
</reference>
<dbReference type="EMBL" id="QGGI01000007">
    <property type="protein sequence ID" value="PWJ95100.1"/>
    <property type="molecule type" value="Genomic_DNA"/>
</dbReference>
<dbReference type="GO" id="GO:0016846">
    <property type="term" value="F:carbon-sulfur lyase activity"/>
    <property type="evidence" value="ECO:0007669"/>
    <property type="project" value="TreeGrafter"/>
</dbReference>
<dbReference type="FunFam" id="3.40.640.10:FF:000046">
    <property type="entry name" value="Cystathionine gamma-lyase"/>
    <property type="match status" value="1"/>
</dbReference>
<dbReference type="PANTHER" id="PTHR11808:SF80">
    <property type="entry name" value="CYSTATHIONINE GAMMA-LYASE"/>
    <property type="match status" value="1"/>
</dbReference>
<dbReference type="NCBIfam" id="NF041088">
    <property type="entry name" value="ala_glut_racmase_Arch"/>
    <property type="match status" value="1"/>
</dbReference>
<dbReference type="Gene3D" id="3.90.1150.10">
    <property type="entry name" value="Aspartate Aminotransferase, domain 1"/>
    <property type="match status" value="1"/>
</dbReference>
<evidence type="ECO:0000256" key="1">
    <source>
        <dbReference type="ARBA" id="ARBA00001933"/>
    </source>
</evidence>
<name>A0AA45C768_9BACT</name>
<dbReference type="AlphaFoldDB" id="A0AA45C768"/>
<sequence length="384" mass="43925">MNELNTTDILHHLGENDFPFGAVNPPIYQTSIFCYKNFQDFKKAISDEPNNYIYSRGNNPTVNLLEEKIAKLEHGERAKLVSSGISAITNSILSFLKSGDHIVCVKDSYSWTKNLLEKYLPRFGVTHTYVEGTNTQEIIDAVKENTKIIYLESPTTFTFKLQNLKEISDFAKSKNIKTIIDNTWATPIYQNPIDYGIDIVVHSASKYLGGNSDVVAGIIIGKEQDIRHIFQTEFQNIGTVPDPFMAWLILRGIRTLHIRLEKHYENALKIMNFLKQHPKIENVLYPFDPDFPQYELAKKQMKGGSGLMSFKLKTNKIEKVIEFTNRINYFKRAVSWGGYESLIMPYAVTTDNISQELLPLIRIHVGLEDPQLLINDLDEALKII</sequence>
<keyword evidence="6" id="KW-1185">Reference proteome</keyword>
<dbReference type="SUPFAM" id="SSF53383">
    <property type="entry name" value="PLP-dependent transferases"/>
    <property type="match status" value="1"/>
</dbReference>
<gene>
    <name evidence="5" type="ORF">C7380_10755</name>
</gene>
<dbReference type="Proteomes" id="UP000245921">
    <property type="component" value="Unassembled WGS sequence"/>
</dbReference>
<organism evidence="5 6">
    <name type="scientific">Oceanotoga teriensis</name>
    <dbReference type="NCBI Taxonomy" id="515440"/>
    <lineage>
        <taxon>Bacteria</taxon>
        <taxon>Thermotogati</taxon>
        <taxon>Thermotogota</taxon>
        <taxon>Thermotogae</taxon>
        <taxon>Petrotogales</taxon>
        <taxon>Petrotogaceae</taxon>
        <taxon>Oceanotoga</taxon>
    </lineage>
</organism>
<dbReference type="Gene3D" id="3.40.640.10">
    <property type="entry name" value="Type I PLP-dependent aspartate aminotransferase-like (Major domain)"/>
    <property type="match status" value="1"/>
</dbReference>
<protein>
    <submittedName>
        <fullName evidence="5">Cystathionine gamma-synthase</fullName>
    </submittedName>
</protein>
<dbReference type="PIRSF" id="PIRSF001434">
    <property type="entry name" value="CGS"/>
    <property type="match status" value="1"/>
</dbReference>
<feature type="modified residue" description="N6-(pyridoxal phosphate)lysine" evidence="3">
    <location>
        <position position="206"/>
    </location>
</feature>
<dbReference type="GO" id="GO:0005737">
    <property type="term" value="C:cytoplasm"/>
    <property type="evidence" value="ECO:0007669"/>
    <property type="project" value="TreeGrafter"/>
</dbReference>
<proteinExistence type="inferred from homology"/>
<evidence type="ECO:0000256" key="3">
    <source>
        <dbReference type="PIRSR" id="PIRSR001434-2"/>
    </source>
</evidence>
<evidence type="ECO:0000256" key="2">
    <source>
        <dbReference type="ARBA" id="ARBA00022898"/>
    </source>
</evidence>
<dbReference type="InterPro" id="IPR015424">
    <property type="entry name" value="PyrdxlP-dep_Trfase"/>
</dbReference>
<dbReference type="GO" id="GO:0030170">
    <property type="term" value="F:pyridoxal phosphate binding"/>
    <property type="evidence" value="ECO:0007669"/>
    <property type="project" value="InterPro"/>
</dbReference>
<dbReference type="Pfam" id="PF01053">
    <property type="entry name" value="Cys_Met_Meta_PP"/>
    <property type="match status" value="1"/>
</dbReference>
<dbReference type="PANTHER" id="PTHR11808">
    <property type="entry name" value="TRANS-SULFURATION ENZYME FAMILY MEMBER"/>
    <property type="match status" value="1"/>
</dbReference>
<comment type="cofactor">
    <cofactor evidence="1 4">
        <name>pyridoxal 5'-phosphate</name>
        <dbReference type="ChEBI" id="CHEBI:597326"/>
    </cofactor>
</comment>
<keyword evidence="2 3" id="KW-0663">Pyridoxal phosphate</keyword>
<evidence type="ECO:0000256" key="4">
    <source>
        <dbReference type="RuleBase" id="RU362118"/>
    </source>
</evidence>
<dbReference type="GO" id="GO:0019346">
    <property type="term" value="P:transsulfuration"/>
    <property type="evidence" value="ECO:0007669"/>
    <property type="project" value="InterPro"/>
</dbReference>
<evidence type="ECO:0000313" key="5">
    <source>
        <dbReference type="EMBL" id="PWJ95100.1"/>
    </source>
</evidence>
<dbReference type="RefSeq" id="WP_109604635.1">
    <property type="nucleotide sequence ID" value="NZ_JAMHJO010000002.1"/>
</dbReference>
<dbReference type="InterPro" id="IPR015421">
    <property type="entry name" value="PyrdxlP-dep_Trfase_major"/>
</dbReference>
<dbReference type="InterPro" id="IPR000277">
    <property type="entry name" value="Cys/Met-Metab_PyrdxlP-dep_enz"/>
</dbReference>
<dbReference type="InterPro" id="IPR053676">
    <property type="entry name" value="Trans-sulfuration_enzyme-like"/>
</dbReference>
<comment type="similarity">
    <text evidence="4">Belongs to the trans-sulfuration enzymes family.</text>
</comment>